<dbReference type="Proteomes" id="UP001314261">
    <property type="component" value="Unassembled WGS sequence"/>
</dbReference>
<sequence>MTKQKKTTTLFFAILLILTGVTFTYNKSQQEKENSLNKLTSKTTFYIGQQKRQPAMVEGEFPIDDYHPDGGQFWKTMLTVNGKKQAVVAYYERMGIFTIYTTEPTDKSQGFIYSGLDYKDYLGKKDLDDLKSKSAPESQ</sequence>
<gene>
    <name evidence="1" type="ORF">R54839_PPFHFPJH_01069</name>
</gene>
<reference evidence="1 2" key="1">
    <citation type="submission" date="2023-10" db="EMBL/GenBank/DDBJ databases">
        <authorList>
            <person name="Botero Cardona J."/>
        </authorList>
    </citation>
    <scope>NUCLEOTIDE SEQUENCE [LARGE SCALE GENOMIC DNA]</scope>
    <source>
        <strain evidence="1 2">R-54839</strain>
    </source>
</reference>
<evidence type="ECO:0000313" key="1">
    <source>
        <dbReference type="EMBL" id="CAK1244878.1"/>
    </source>
</evidence>
<comment type="caution">
    <text evidence="1">The sequence shown here is derived from an EMBL/GenBank/DDBJ whole genome shotgun (WGS) entry which is preliminary data.</text>
</comment>
<name>A0ABN9YTL9_9LACO</name>
<proteinExistence type="predicted"/>
<dbReference type="RefSeq" id="WP_338346274.1">
    <property type="nucleotide sequence ID" value="NZ_CAUZLR010000006.1"/>
</dbReference>
<dbReference type="EMBL" id="CAUZLR010000006">
    <property type="protein sequence ID" value="CAK1244878.1"/>
    <property type="molecule type" value="Genomic_DNA"/>
</dbReference>
<accession>A0ABN9YTL9</accession>
<keyword evidence="2" id="KW-1185">Reference proteome</keyword>
<organism evidence="1 2">
    <name type="scientific">Fructobacillus fructosus</name>
    <dbReference type="NCBI Taxonomy" id="1631"/>
    <lineage>
        <taxon>Bacteria</taxon>
        <taxon>Bacillati</taxon>
        <taxon>Bacillota</taxon>
        <taxon>Bacilli</taxon>
        <taxon>Lactobacillales</taxon>
        <taxon>Lactobacillaceae</taxon>
        <taxon>Fructobacillus</taxon>
    </lineage>
</organism>
<protein>
    <submittedName>
        <fullName evidence="1">Uncharacterized protein</fullName>
    </submittedName>
</protein>
<evidence type="ECO:0000313" key="2">
    <source>
        <dbReference type="Proteomes" id="UP001314261"/>
    </source>
</evidence>